<dbReference type="PROSITE" id="PS51677">
    <property type="entry name" value="NODB"/>
    <property type="match status" value="1"/>
</dbReference>
<comment type="caution">
    <text evidence="4">The sequence shown here is derived from an EMBL/GenBank/DDBJ whole genome shotgun (WGS) entry which is preliminary data.</text>
</comment>
<evidence type="ECO:0000313" key="4">
    <source>
        <dbReference type="EMBL" id="OZG59525.1"/>
    </source>
</evidence>
<keyword evidence="2 4" id="KW-0378">Hydrolase</keyword>
<evidence type="ECO:0000256" key="1">
    <source>
        <dbReference type="ARBA" id="ARBA00022723"/>
    </source>
</evidence>
<dbReference type="Proteomes" id="UP000216871">
    <property type="component" value="Unassembled WGS sequence"/>
</dbReference>
<keyword evidence="4" id="KW-0326">Glycosidase</keyword>
<evidence type="ECO:0000259" key="3">
    <source>
        <dbReference type="PROSITE" id="PS51677"/>
    </source>
</evidence>
<name>A0A261FKJ0_9BIFI</name>
<dbReference type="PANTHER" id="PTHR10587">
    <property type="entry name" value="GLYCOSYL TRANSFERASE-RELATED"/>
    <property type="match status" value="1"/>
</dbReference>
<dbReference type="GO" id="GO:0016810">
    <property type="term" value="F:hydrolase activity, acting on carbon-nitrogen (but not peptide) bonds"/>
    <property type="evidence" value="ECO:0007669"/>
    <property type="project" value="InterPro"/>
</dbReference>
<dbReference type="Gene3D" id="3.20.20.370">
    <property type="entry name" value="Glycoside hydrolase/deacetylase"/>
    <property type="match status" value="1"/>
</dbReference>
<protein>
    <submittedName>
        <fullName evidence="4">Xylanase/chitin deacetylase</fullName>
    </submittedName>
</protein>
<keyword evidence="4" id="KW-0119">Carbohydrate metabolism</keyword>
<sequence length="462" mass="49929">MGAARHLQQHMKRSSMRLVCALVAVAVICCTAFVSAGYRLGVVHNQRIQALAQCNAARSALSRNLKTLRNASLLSDDVAPVEANIKAAFAGNPALTDFESSRAHAATLLAEPSRQCPADGSIPELSALTTTLRGRAQTIRSHARELTQASDKVANLTNAGPRRTLATAISQAQWWVDFTAGQVSDESTRIALSEAIGNARNLLDGNGIVMDRQPYIQQVAALNAAMDAVAVSHNAKLGVDCSKVACVALTFDDGPNAKNTPVVIDVLRRTKTTATFFTVGEHVAKPDEGKLTVSLTRAGYPIGNHSWSHANLATLGDTDLTAQLQRTNDEIEQTTGYAPLMIRPPYSSWNDAVRQRAIAMNAAIINYDTIGVDWARTAPQVRANVVRWTKPGSIILLHDPQDSTAQSIESIITDLKARGFVFVTIPQLLGGLPKPGWVYYSRTGYLTPDQPWTDSSYFTAEW</sequence>
<dbReference type="SUPFAM" id="SSF88713">
    <property type="entry name" value="Glycoside hydrolase/deacetylase"/>
    <property type="match status" value="1"/>
</dbReference>
<dbReference type="GO" id="GO:0016798">
    <property type="term" value="F:hydrolase activity, acting on glycosyl bonds"/>
    <property type="evidence" value="ECO:0007669"/>
    <property type="project" value="UniProtKB-KW"/>
</dbReference>
<dbReference type="EMBL" id="MWWW01000014">
    <property type="protein sequence ID" value="OZG59525.1"/>
    <property type="molecule type" value="Genomic_DNA"/>
</dbReference>
<reference evidence="4 5" key="1">
    <citation type="journal article" date="2017" name="BMC Genomics">
        <title>Comparative genomic and phylogenomic analyses of the Bifidobacteriaceae family.</title>
        <authorList>
            <person name="Lugli G.A."/>
            <person name="Milani C."/>
            <person name="Turroni F."/>
            <person name="Duranti S."/>
            <person name="Mancabelli L."/>
            <person name="Mangifesta M."/>
            <person name="Ferrario C."/>
            <person name="Modesto M."/>
            <person name="Mattarelli P."/>
            <person name="Jiri K."/>
            <person name="van Sinderen D."/>
            <person name="Ventura M."/>
        </authorList>
    </citation>
    <scope>NUCLEOTIDE SEQUENCE [LARGE SCALE GENOMIC DNA]</scope>
    <source>
        <strain evidence="4 5">DSM 100196</strain>
    </source>
</reference>
<dbReference type="PANTHER" id="PTHR10587:SF133">
    <property type="entry name" value="CHITIN DEACETYLASE 1-RELATED"/>
    <property type="match status" value="1"/>
</dbReference>
<proteinExistence type="predicted"/>
<keyword evidence="4" id="KW-0624">Polysaccharide degradation</keyword>
<dbReference type="InterPro" id="IPR002509">
    <property type="entry name" value="NODB_dom"/>
</dbReference>
<keyword evidence="4" id="KW-0858">Xylan degradation</keyword>
<feature type="domain" description="NodB homology" evidence="3">
    <location>
        <begin position="245"/>
        <end position="423"/>
    </location>
</feature>
<dbReference type="InterPro" id="IPR011330">
    <property type="entry name" value="Glyco_hydro/deAcase_b/a-brl"/>
</dbReference>
<gene>
    <name evidence="4" type="ORF">BMYO_1370</name>
</gene>
<dbReference type="GO" id="GO:0046872">
    <property type="term" value="F:metal ion binding"/>
    <property type="evidence" value="ECO:0007669"/>
    <property type="project" value="UniProtKB-KW"/>
</dbReference>
<dbReference type="Pfam" id="PF01522">
    <property type="entry name" value="Polysacc_deac_1"/>
    <property type="match status" value="1"/>
</dbReference>
<accession>A0A261FKJ0</accession>
<dbReference type="GO" id="GO:0016020">
    <property type="term" value="C:membrane"/>
    <property type="evidence" value="ECO:0007669"/>
    <property type="project" value="TreeGrafter"/>
</dbReference>
<evidence type="ECO:0000256" key="2">
    <source>
        <dbReference type="ARBA" id="ARBA00022801"/>
    </source>
</evidence>
<organism evidence="4 5">
    <name type="scientific">Bifidobacterium myosotis</name>
    <dbReference type="NCBI Taxonomy" id="1630166"/>
    <lineage>
        <taxon>Bacteria</taxon>
        <taxon>Bacillati</taxon>
        <taxon>Actinomycetota</taxon>
        <taxon>Actinomycetes</taxon>
        <taxon>Bifidobacteriales</taxon>
        <taxon>Bifidobacteriaceae</taxon>
        <taxon>Bifidobacterium</taxon>
    </lineage>
</organism>
<dbReference type="InterPro" id="IPR050248">
    <property type="entry name" value="Polysacc_deacetylase_ArnD"/>
</dbReference>
<dbReference type="GO" id="GO:0045493">
    <property type="term" value="P:xylan catabolic process"/>
    <property type="evidence" value="ECO:0007669"/>
    <property type="project" value="UniProtKB-KW"/>
</dbReference>
<dbReference type="AlphaFoldDB" id="A0A261FKJ0"/>
<evidence type="ECO:0000313" key="5">
    <source>
        <dbReference type="Proteomes" id="UP000216871"/>
    </source>
</evidence>
<keyword evidence="5" id="KW-1185">Reference proteome</keyword>
<keyword evidence="1" id="KW-0479">Metal-binding</keyword>